<dbReference type="EMBL" id="JBHSMT010000005">
    <property type="protein sequence ID" value="MFC5472679.1"/>
    <property type="molecule type" value="Genomic_DNA"/>
</dbReference>
<dbReference type="RefSeq" id="WP_378994344.1">
    <property type="nucleotide sequence ID" value="NZ_JBHSMT010000005.1"/>
</dbReference>
<comment type="caution">
    <text evidence="2">The sequence shown here is derived from an EMBL/GenBank/DDBJ whole genome shotgun (WGS) entry which is preliminary data.</text>
</comment>
<keyword evidence="1" id="KW-1133">Transmembrane helix</keyword>
<dbReference type="Proteomes" id="UP001596045">
    <property type="component" value="Unassembled WGS sequence"/>
</dbReference>
<evidence type="ECO:0000256" key="1">
    <source>
        <dbReference type="SAM" id="Phobius"/>
    </source>
</evidence>
<protein>
    <recommendedName>
        <fullName evidence="4">Zinc ribbon domain-containing protein</fullName>
    </recommendedName>
</protein>
<name>A0ABW0M3H8_9BURK</name>
<keyword evidence="3" id="KW-1185">Reference proteome</keyword>
<keyword evidence="1" id="KW-0812">Transmembrane</keyword>
<accession>A0ABW0M3H8</accession>
<feature type="transmembrane region" description="Helical" evidence="1">
    <location>
        <begin position="85"/>
        <end position="106"/>
    </location>
</feature>
<evidence type="ECO:0008006" key="4">
    <source>
        <dbReference type="Google" id="ProtNLM"/>
    </source>
</evidence>
<gene>
    <name evidence="2" type="ORF">ACFPM8_01780</name>
</gene>
<evidence type="ECO:0000313" key="2">
    <source>
        <dbReference type="EMBL" id="MFC5472679.1"/>
    </source>
</evidence>
<sequence length="259" mass="28840">MPITTCPKCSYQRQPTDSHIHEGVCPVCGIAYQKFLDRQRLLQQAGTAQEMPPSEPQMIEYEPQLPWFERLKARLLEVPERVEPLAFWARAVTLCGLALWGGHFVLAGIDWEVIGGSFLHNVILPFHEFGHVLFLPFGRFMTILGGSLFQVLMPLGLMAVFVMKQRDNFAASVTLWWSGQSFIDLSPYIADAVERSLPLVGGGGEESHDWGNLLTMMHGLPHTLAVARSSFAIGTLLMLLGLAWGATILRLQHEAMVSN</sequence>
<evidence type="ECO:0000313" key="3">
    <source>
        <dbReference type="Proteomes" id="UP001596045"/>
    </source>
</evidence>
<organism evidence="2 3">
    <name type="scientific">Paraherbaspirillum soli</name>
    <dbReference type="NCBI Taxonomy" id="631222"/>
    <lineage>
        <taxon>Bacteria</taxon>
        <taxon>Pseudomonadati</taxon>
        <taxon>Pseudomonadota</taxon>
        <taxon>Betaproteobacteria</taxon>
        <taxon>Burkholderiales</taxon>
        <taxon>Oxalobacteraceae</taxon>
        <taxon>Paraherbaspirillum</taxon>
    </lineage>
</organism>
<keyword evidence="1" id="KW-0472">Membrane</keyword>
<reference evidence="3" key="1">
    <citation type="journal article" date="2019" name="Int. J. Syst. Evol. Microbiol.">
        <title>The Global Catalogue of Microorganisms (GCM) 10K type strain sequencing project: providing services to taxonomists for standard genome sequencing and annotation.</title>
        <authorList>
            <consortium name="The Broad Institute Genomics Platform"/>
            <consortium name="The Broad Institute Genome Sequencing Center for Infectious Disease"/>
            <person name="Wu L."/>
            <person name="Ma J."/>
        </authorList>
    </citation>
    <scope>NUCLEOTIDE SEQUENCE [LARGE SCALE GENOMIC DNA]</scope>
    <source>
        <strain evidence="3">JCM 17066</strain>
    </source>
</reference>
<feature type="transmembrane region" description="Helical" evidence="1">
    <location>
        <begin position="225"/>
        <end position="249"/>
    </location>
</feature>
<proteinExistence type="predicted"/>
<feature type="transmembrane region" description="Helical" evidence="1">
    <location>
        <begin position="143"/>
        <end position="162"/>
    </location>
</feature>